<feature type="transmembrane region" description="Helical" evidence="7">
    <location>
        <begin position="355"/>
        <end position="373"/>
    </location>
</feature>
<evidence type="ECO:0000256" key="4">
    <source>
        <dbReference type="ARBA" id="ARBA00022692"/>
    </source>
</evidence>
<dbReference type="AlphaFoldDB" id="S7V9B9"/>
<feature type="transmembrane region" description="Helical" evidence="7">
    <location>
        <begin position="201"/>
        <end position="220"/>
    </location>
</feature>
<feature type="transmembrane region" description="Helical" evidence="7">
    <location>
        <begin position="160"/>
        <end position="181"/>
    </location>
</feature>
<dbReference type="PANTHER" id="PTHR43044:SF2">
    <property type="entry name" value="POLYSULPHIDE REDUCTASE NRFD"/>
    <property type="match status" value="1"/>
</dbReference>
<comment type="similarity">
    <text evidence="2">Belongs to the NrfD family.</text>
</comment>
<dbReference type="InterPro" id="IPR005614">
    <property type="entry name" value="NrfD-like"/>
</dbReference>
<dbReference type="OrthoDB" id="9768846at2"/>
<organism evidence="8 9">
    <name type="scientific">Desulfococcus multivorans DSM 2059</name>
    <dbReference type="NCBI Taxonomy" id="1121405"/>
    <lineage>
        <taxon>Bacteria</taxon>
        <taxon>Pseudomonadati</taxon>
        <taxon>Thermodesulfobacteriota</taxon>
        <taxon>Desulfobacteria</taxon>
        <taxon>Desulfobacterales</taxon>
        <taxon>Desulfococcaceae</taxon>
        <taxon>Desulfococcus</taxon>
    </lineage>
</organism>
<proteinExistence type="inferred from homology"/>
<keyword evidence="5 7" id="KW-1133">Transmembrane helix</keyword>
<dbReference type="EMBL" id="ATHJ01000078">
    <property type="protein sequence ID" value="EPR41123.1"/>
    <property type="molecule type" value="Genomic_DNA"/>
</dbReference>
<evidence type="ECO:0000256" key="7">
    <source>
        <dbReference type="SAM" id="Phobius"/>
    </source>
</evidence>
<feature type="transmembrane region" description="Helical" evidence="7">
    <location>
        <begin position="125"/>
        <end position="148"/>
    </location>
</feature>
<dbReference type="GO" id="GO:0005886">
    <property type="term" value="C:plasma membrane"/>
    <property type="evidence" value="ECO:0007669"/>
    <property type="project" value="UniProtKB-SubCell"/>
</dbReference>
<feature type="transmembrane region" description="Helical" evidence="7">
    <location>
        <begin position="283"/>
        <end position="302"/>
    </location>
</feature>
<feature type="transmembrane region" description="Helical" evidence="7">
    <location>
        <begin position="86"/>
        <end position="105"/>
    </location>
</feature>
<evidence type="ECO:0000313" key="9">
    <source>
        <dbReference type="Proteomes" id="UP000014977"/>
    </source>
</evidence>
<dbReference type="Proteomes" id="UP000014977">
    <property type="component" value="Unassembled WGS sequence"/>
</dbReference>
<dbReference type="NCBIfam" id="NF045798">
    <property type="entry name" value="DsrP"/>
    <property type="match status" value="1"/>
</dbReference>
<dbReference type="STRING" id="897.B2D07_17830"/>
<feature type="transmembrane region" description="Helical" evidence="7">
    <location>
        <begin position="52"/>
        <end position="74"/>
    </location>
</feature>
<protein>
    <submittedName>
        <fullName evidence="8">Polysulfide reductase NrfD</fullName>
    </submittedName>
</protein>
<name>S7V9B9_DESML</name>
<feature type="transmembrane region" description="Helical" evidence="7">
    <location>
        <begin position="12"/>
        <end position="32"/>
    </location>
</feature>
<keyword evidence="6 7" id="KW-0472">Membrane</keyword>
<dbReference type="PANTHER" id="PTHR43044">
    <property type="match status" value="1"/>
</dbReference>
<dbReference type="Gene3D" id="1.20.1630.10">
    <property type="entry name" value="Formate dehydrogenase/DMSO reductase domain"/>
    <property type="match status" value="1"/>
</dbReference>
<evidence type="ECO:0000313" key="8">
    <source>
        <dbReference type="EMBL" id="EPR41123.1"/>
    </source>
</evidence>
<sequence length="385" mass="43070">MLELAIKGSKRYYGLLAVLAGIAGLGGLFWLWQLDFGLGITGMSRDVSWGFYIAQFTFLVGVAAGGVMVVLPYYLHDYKAFGRITILGEFLAIAAIVMCLLFITVDLGQPMRMLNVIFYPTPNSMLFWDMIVLNGYLFLNIVIGWNVLEAERNNTKYPKWVKMLVYVSIPWAISIHTVTAYLYCGLPGRGFWLTAILAPRFLSSAFAAGPALLILLCLVIRRFTNFDPGREQIQTLAKIVTYALILNVFFFLCEVFVAFYSQIPEHMDHIKYLFVGLHGHGKLVPFMWTSMALMVLAIIMLIPPRFRANEGLLAISCVMVFLGTWIDKGLGMISGGFVPNPLHEINEYVPTIPELIITLGVWAAGFLVLTLLFKITVGVKEEVHA</sequence>
<feature type="transmembrane region" description="Helical" evidence="7">
    <location>
        <begin position="311"/>
        <end position="335"/>
    </location>
</feature>
<keyword evidence="4 7" id="KW-0812">Transmembrane</keyword>
<evidence type="ECO:0000256" key="2">
    <source>
        <dbReference type="ARBA" id="ARBA00008929"/>
    </source>
</evidence>
<accession>S7V9B9</accession>
<evidence type="ECO:0000256" key="1">
    <source>
        <dbReference type="ARBA" id="ARBA00004651"/>
    </source>
</evidence>
<feature type="transmembrane region" description="Helical" evidence="7">
    <location>
        <begin position="240"/>
        <end position="263"/>
    </location>
</feature>
<gene>
    <name evidence="8" type="ORF">dsmv_2238</name>
</gene>
<dbReference type="Pfam" id="PF03916">
    <property type="entry name" value="NrfD"/>
    <property type="match status" value="1"/>
</dbReference>
<dbReference type="eggNOG" id="COG5557">
    <property type="taxonomic scope" value="Bacteria"/>
</dbReference>
<evidence type="ECO:0000256" key="6">
    <source>
        <dbReference type="ARBA" id="ARBA00023136"/>
    </source>
</evidence>
<evidence type="ECO:0000256" key="5">
    <source>
        <dbReference type="ARBA" id="ARBA00022989"/>
    </source>
</evidence>
<dbReference type="RefSeq" id="WP_020876669.1">
    <property type="nucleotide sequence ID" value="NZ_ATHJ01000078.1"/>
</dbReference>
<evidence type="ECO:0000256" key="3">
    <source>
        <dbReference type="ARBA" id="ARBA00022475"/>
    </source>
</evidence>
<keyword evidence="3" id="KW-1003">Cell membrane</keyword>
<keyword evidence="9" id="KW-1185">Reference proteome</keyword>
<dbReference type="InterPro" id="IPR054823">
    <property type="entry name" value="DsrP-like"/>
</dbReference>
<dbReference type="PATRIC" id="fig|1121405.3.peg.1792"/>
<reference evidence="8 9" key="1">
    <citation type="journal article" date="2013" name="Genome Announc.">
        <title>Draft genome sequences for three mercury-methylating, sulfate-reducing bacteria.</title>
        <authorList>
            <person name="Brown S.D."/>
            <person name="Hurt R.A.Jr."/>
            <person name="Gilmour C.C."/>
            <person name="Elias D.A."/>
        </authorList>
    </citation>
    <scope>NUCLEOTIDE SEQUENCE [LARGE SCALE GENOMIC DNA]</scope>
    <source>
        <strain evidence="8 9">DSM 2059</strain>
    </source>
</reference>
<comment type="caution">
    <text evidence="8">The sequence shown here is derived from an EMBL/GenBank/DDBJ whole genome shotgun (WGS) entry which is preliminary data.</text>
</comment>
<comment type="subcellular location">
    <subcellularLocation>
        <location evidence="1">Cell membrane</location>
        <topology evidence="1">Multi-pass membrane protein</topology>
    </subcellularLocation>
</comment>